<dbReference type="InterPro" id="IPR052404">
    <property type="entry name" value="SPP1-like_terminase"/>
</dbReference>
<gene>
    <name evidence="4" type="ORF">WY13_00810</name>
</gene>
<dbReference type="Gene3D" id="1.10.10.1400">
    <property type="entry name" value="Terminase, small subunit, N-terminal DNA-binding domain, HTH motif"/>
    <property type="match status" value="1"/>
</dbReference>
<organism evidence="4 5">
    <name type="scientific">Clostridium ljungdahlii</name>
    <dbReference type="NCBI Taxonomy" id="1538"/>
    <lineage>
        <taxon>Bacteria</taxon>
        <taxon>Bacillati</taxon>
        <taxon>Bacillota</taxon>
        <taxon>Clostridia</taxon>
        <taxon>Eubacteriales</taxon>
        <taxon>Clostridiaceae</taxon>
        <taxon>Clostridium</taxon>
    </lineage>
</organism>
<dbReference type="PATRIC" id="fig|1538.10.peg.1310"/>
<evidence type="ECO:0000256" key="2">
    <source>
        <dbReference type="ARBA" id="ARBA00023219"/>
    </source>
</evidence>
<dbReference type="InterPro" id="IPR005335">
    <property type="entry name" value="Terminase_ssu"/>
</dbReference>
<evidence type="ECO:0000256" key="1">
    <source>
        <dbReference type="ARBA" id="ARBA00022612"/>
    </source>
</evidence>
<feature type="domain" description="PBSX phage terminase small subunit-like N-terminal" evidence="3">
    <location>
        <begin position="1"/>
        <end position="67"/>
    </location>
</feature>
<protein>
    <submittedName>
        <fullName evidence="4">Terminase small subunit</fullName>
    </submittedName>
</protein>
<comment type="caution">
    <text evidence="4">The sequence shown here is derived from an EMBL/GenBank/DDBJ whole genome shotgun (WGS) entry which is preliminary data.</text>
</comment>
<dbReference type="PANTHER" id="PTHR41328:SF3">
    <property type="entry name" value="PBSX PHAGE TERMINASE SMALL SUBUNIT"/>
    <property type="match status" value="1"/>
</dbReference>
<evidence type="ECO:0000259" key="3">
    <source>
        <dbReference type="Pfam" id="PF10668"/>
    </source>
</evidence>
<dbReference type="OrthoDB" id="9768556at2"/>
<evidence type="ECO:0000313" key="4">
    <source>
        <dbReference type="EMBL" id="OAA91245.1"/>
    </source>
</evidence>
<reference evidence="4 5" key="1">
    <citation type="journal article" date="2015" name="Biotechnol. Bioeng.">
        <title>Genome sequence and phenotypic characterization of Caulobacter segnis.</title>
        <authorList>
            <person name="Patel S."/>
            <person name="Fletcher B."/>
            <person name="Scott D.C."/>
            <person name="Ely B."/>
        </authorList>
    </citation>
    <scope>NUCLEOTIDE SEQUENCE [LARGE SCALE GENOMIC DNA]</scope>
    <source>
        <strain evidence="4 5">ERI-2</strain>
    </source>
</reference>
<dbReference type="PANTHER" id="PTHR41328">
    <property type="entry name" value="TERMINASE SMALL SUBUNIT-RELATED"/>
    <property type="match status" value="1"/>
</dbReference>
<dbReference type="Proteomes" id="UP000077407">
    <property type="component" value="Unassembled WGS sequence"/>
</dbReference>
<dbReference type="InterPro" id="IPR018925">
    <property type="entry name" value="XtmA-like_N"/>
</dbReference>
<dbReference type="AlphaFoldDB" id="A0A162J731"/>
<dbReference type="Pfam" id="PF10668">
    <property type="entry name" value="Phage_terminase"/>
    <property type="match status" value="1"/>
</dbReference>
<dbReference type="RefSeq" id="WP_082848365.1">
    <property type="nucleotide sequence ID" value="NZ_LITT01000007.1"/>
</dbReference>
<name>A0A162J731_9CLOT</name>
<dbReference type="EMBL" id="LITT01000007">
    <property type="protein sequence ID" value="OAA91245.1"/>
    <property type="molecule type" value="Genomic_DNA"/>
</dbReference>
<keyword evidence="1" id="KW-1188">Viral release from host cell</keyword>
<keyword evidence="2" id="KW-0231">Viral genome packaging</keyword>
<sequence>MPRQRSPNRDKAFEIYKEHNDDIDLVKIAEFLNLSPGTIRGWKNKDKWDDKLNGTFQKNTERSKRKKNIINKEPELEEVTEVLNPELTDKQRLFCIYYPKCFNATKAAIKAGYSKDTAYSIGFNLLKKVEIKKEIQRLKQNRLNRAMLSPDDIFQKYMDIAFADITDYIKFGQREYKVKDKKGKEKTIKYNYTDFNNSDEVDGTVISEVSQGKDGIKIKLQDKMKALDWLSKHMDMATEEQKLKCEKLKIEVDKVKNPDKDKPIKIIIKRKGEE</sequence>
<dbReference type="InterPro" id="IPR038713">
    <property type="entry name" value="Terminase_Gp1_N_sf"/>
</dbReference>
<evidence type="ECO:0000313" key="5">
    <source>
        <dbReference type="Proteomes" id="UP000077407"/>
    </source>
</evidence>
<accession>A0A162J731</accession>
<dbReference type="Pfam" id="PF03592">
    <property type="entry name" value="Terminase_2"/>
    <property type="match status" value="1"/>
</dbReference>
<dbReference type="GO" id="GO:0051276">
    <property type="term" value="P:chromosome organization"/>
    <property type="evidence" value="ECO:0007669"/>
    <property type="project" value="InterPro"/>
</dbReference>
<proteinExistence type="predicted"/>